<comment type="caution">
    <text evidence="3">The sequence shown here is derived from an EMBL/GenBank/DDBJ whole genome shotgun (WGS) entry which is preliminary data.</text>
</comment>
<feature type="domain" description="DNA/RNA non-specific endonuclease/pyrophosphatase/phosphodiesterase" evidence="2">
    <location>
        <begin position="8"/>
        <end position="236"/>
    </location>
</feature>
<evidence type="ECO:0000259" key="2">
    <source>
        <dbReference type="SMART" id="SM00892"/>
    </source>
</evidence>
<dbReference type="PANTHER" id="PTHR21472">
    <property type="entry name" value="ENDONUCLEASE DOMAIN-CONTAINING 1 PROTEIN ENDOD1"/>
    <property type="match status" value="1"/>
</dbReference>
<dbReference type="EMBL" id="JAAWVN010000906">
    <property type="protein sequence ID" value="MBN3289047.1"/>
    <property type="molecule type" value="Genomic_DNA"/>
</dbReference>
<evidence type="ECO:0000313" key="3">
    <source>
        <dbReference type="EMBL" id="MBN3289047.1"/>
    </source>
</evidence>
<accession>A0ABS2YQK5</accession>
<dbReference type="InterPro" id="IPR044929">
    <property type="entry name" value="DNA/RNA_non-sp_Endonuclease_sf"/>
</dbReference>
<dbReference type="InterPro" id="IPR039015">
    <property type="entry name" value="ENDOD1"/>
</dbReference>
<dbReference type="SMART" id="SM00892">
    <property type="entry name" value="Endonuclease_NS"/>
    <property type="match status" value="1"/>
</dbReference>
<dbReference type="InterPro" id="IPR020821">
    <property type="entry name" value="ENPP1-3/EXOG-like_nuc-like"/>
</dbReference>
<dbReference type="InterPro" id="IPR044925">
    <property type="entry name" value="His-Me_finger_sf"/>
</dbReference>
<dbReference type="Gene3D" id="3.40.570.10">
    <property type="entry name" value="Extracellular Endonuclease, subunit A"/>
    <property type="match status" value="1"/>
</dbReference>
<evidence type="ECO:0000259" key="1">
    <source>
        <dbReference type="SMART" id="SM00477"/>
    </source>
</evidence>
<proteinExistence type="predicted"/>
<dbReference type="SMART" id="SM00477">
    <property type="entry name" value="NUC"/>
    <property type="match status" value="1"/>
</dbReference>
<feature type="non-terminal residue" evidence="3">
    <location>
        <position position="238"/>
    </location>
</feature>
<evidence type="ECO:0000313" key="4">
    <source>
        <dbReference type="Proteomes" id="UP001166052"/>
    </source>
</evidence>
<reference evidence="3" key="1">
    <citation type="journal article" date="2021" name="Cell">
        <title>Tracing the genetic footprints of vertebrate landing in non-teleost ray-finned fishes.</title>
        <authorList>
            <person name="Bi X."/>
            <person name="Wang K."/>
            <person name="Yang L."/>
            <person name="Pan H."/>
            <person name="Jiang H."/>
            <person name="Wei Q."/>
            <person name="Fang M."/>
            <person name="Yu H."/>
            <person name="Zhu C."/>
            <person name="Cai Y."/>
            <person name="He Y."/>
            <person name="Gan X."/>
            <person name="Zeng H."/>
            <person name="Yu D."/>
            <person name="Zhu Y."/>
            <person name="Jiang H."/>
            <person name="Qiu Q."/>
            <person name="Yang H."/>
            <person name="Zhang Y.E."/>
            <person name="Wang W."/>
            <person name="Zhu M."/>
            <person name="He S."/>
            <person name="Zhang G."/>
        </authorList>
    </citation>
    <scope>NUCLEOTIDE SEQUENCE</scope>
    <source>
        <strain evidence="3">Bchr_001</strain>
    </source>
</reference>
<organism evidence="3 4">
    <name type="scientific">Polypterus senegalus</name>
    <name type="common">Senegal bichir</name>
    <dbReference type="NCBI Taxonomy" id="55291"/>
    <lineage>
        <taxon>Eukaryota</taxon>
        <taxon>Metazoa</taxon>
        <taxon>Chordata</taxon>
        <taxon>Craniata</taxon>
        <taxon>Vertebrata</taxon>
        <taxon>Euteleostomi</taxon>
        <taxon>Actinopterygii</taxon>
        <taxon>Polypteriformes</taxon>
        <taxon>Polypteridae</taxon>
        <taxon>Polypterus</taxon>
    </lineage>
</organism>
<gene>
    <name evidence="3" type="primary">Endod1_8</name>
    <name evidence="3" type="ORF">GTO92_0002213</name>
</gene>
<protein>
    <submittedName>
        <fullName evidence="3">ENDD1 protein</fullName>
    </submittedName>
</protein>
<dbReference type="SUPFAM" id="SSF54060">
    <property type="entry name" value="His-Me finger endonucleases"/>
    <property type="match status" value="1"/>
</dbReference>
<dbReference type="Proteomes" id="UP001166052">
    <property type="component" value="Unassembled WGS sequence"/>
</dbReference>
<sequence>MICQRWKNVYRFATVYDTEKKIPVYSAYTFRTAVTTERDETWRIEPQLEDIEENKHKQEMMDSPHDEATVKKIKNQAVNSDYNDSGYSRGHLFPNIFAADQDQADSTFTLTNTAPQLQSSNEAWAQEVEERMLGLINHNCRFNNNHQAYIVTGVVPGNNWTPVREGQTLKKKINIPSHYWSAFCCTDKNTNQLIGKAYIAKQEPFKVQRPTIQKLNEQLYGLYNKDFNVFPDLEVKDI</sequence>
<dbReference type="PANTHER" id="PTHR21472:SF15">
    <property type="entry name" value="ENDONUCLEASE DOMAIN-CONTAINING 1 PROTEIN-RELATED"/>
    <property type="match status" value="1"/>
</dbReference>
<dbReference type="Pfam" id="PF01223">
    <property type="entry name" value="Endonuclease_NS"/>
    <property type="match status" value="1"/>
</dbReference>
<feature type="non-terminal residue" evidence="3">
    <location>
        <position position="1"/>
    </location>
</feature>
<dbReference type="InterPro" id="IPR001604">
    <property type="entry name" value="Endo_G_ENPP1-like_dom"/>
</dbReference>
<name>A0ABS2YQK5_POLSE</name>
<feature type="domain" description="ENPP1-3/EXOG-like endonuclease/phosphodiesterase" evidence="1">
    <location>
        <begin position="9"/>
        <end position="236"/>
    </location>
</feature>
<keyword evidence="4" id="KW-1185">Reference proteome</keyword>